<name>A0A839QUK7_9MICC</name>
<accession>A0A839QUK7</accession>
<dbReference type="AlphaFoldDB" id="A0A839QUK7"/>
<dbReference type="Proteomes" id="UP000523000">
    <property type="component" value="Unassembled WGS sequence"/>
</dbReference>
<dbReference type="Pfam" id="PF19827">
    <property type="entry name" value="DUF6308"/>
    <property type="match status" value="1"/>
</dbReference>
<evidence type="ECO:0000313" key="2">
    <source>
        <dbReference type="Proteomes" id="UP000523000"/>
    </source>
</evidence>
<keyword evidence="2" id="KW-1185">Reference proteome</keyword>
<reference evidence="1 2" key="1">
    <citation type="submission" date="2020-08" db="EMBL/GenBank/DDBJ databases">
        <title>Sequencing the genomes of 1000 actinobacteria strains.</title>
        <authorList>
            <person name="Klenk H.-P."/>
        </authorList>
    </citation>
    <scope>NUCLEOTIDE SEQUENCE [LARGE SCALE GENOMIC DNA]</scope>
    <source>
        <strain evidence="1 2">DSM 22826</strain>
    </source>
</reference>
<protein>
    <submittedName>
        <fullName evidence="1">Uncharacterized protein</fullName>
    </submittedName>
</protein>
<proteinExistence type="predicted"/>
<sequence>MYQVDSALQELGNLLRRDEEGNLWNMGATTVSKVTARKRPALVPIQDSAVMREFGATDATYWDQWWQAMHLHILDRPVVGGFASQLRGSVPEAARLSLLRTHWISLPGCTARTVQNLRKGRPCAAVGSLRPANSFPQG</sequence>
<gene>
    <name evidence="1" type="ORF">E9229_003918</name>
</gene>
<dbReference type="RefSeq" id="WP_183513296.1">
    <property type="nucleotide sequence ID" value="NZ_BAABGK010000073.1"/>
</dbReference>
<organism evidence="1 2">
    <name type="scientific">Paeniglutamicibacter cryotolerans</name>
    <dbReference type="NCBI Taxonomy" id="670079"/>
    <lineage>
        <taxon>Bacteria</taxon>
        <taxon>Bacillati</taxon>
        <taxon>Actinomycetota</taxon>
        <taxon>Actinomycetes</taxon>
        <taxon>Micrococcales</taxon>
        <taxon>Micrococcaceae</taxon>
        <taxon>Paeniglutamicibacter</taxon>
    </lineage>
</organism>
<dbReference type="EMBL" id="JACHVS010000005">
    <property type="protein sequence ID" value="MBB2997646.1"/>
    <property type="molecule type" value="Genomic_DNA"/>
</dbReference>
<comment type="caution">
    <text evidence="1">The sequence shown here is derived from an EMBL/GenBank/DDBJ whole genome shotgun (WGS) entry which is preliminary data.</text>
</comment>
<evidence type="ECO:0000313" key="1">
    <source>
        <dbReference type="EMBL" id="MBB2997646.1"/>
    </source>
</evidence>
<dbReference type="InterPro" id="IPR046275">
    <property type="entry name" value="DUF6308"/>
</dbReference>